<feature type="non-terminal residue" evidence="2">
    <location>
        <position position="1"/>
    </location>
</feature>
<feature type="region of interest" description="Disordered" evidence="1">
    <location>
        <begin position="26"/>
        <end position="50"/>
    </location>
</feature>
<dbReference type="AlphaFoldDB" id="W8BZK3"/>
<name>W8BZK3_CERCA</name>
<proteinExistence type="evidence at transcript level"/>
<reference evidence="2" key="1">
    <citation type="submission" date="2013-07" db="EMBL/GenBank/DDBJ databases">
        <authorList>
            <person name="Geib S."/>
        </authorList>
    </citation>
    <scope>NUCLEOTIDE SEQUENCE</scope>
</reference>
<evidence type="ECO:0000313" key="2">
    <source>
        <dbReference type="EMBL" id="JAC04793.1"/>
    </source>
</evidence>
<sequence length="258" mass="26866">QQQQHQQLLLPAAKEHVKYMKIQQKQLATGATSTPYHTRRSSTASNASSSDNFDTFIALRNAQQTTNTVELASPAAATLTALQTDYLLSTQRTNSVNNSGINNSAQNAYQQRQLYNIHTHTHNAAAHQHYPTSPSSGGSSGTAPLISALNYYGTSGGSSSISDGTQHAAYASSTASASASASASSSSSSSSTNQRYALNANASAIASNNYALLAQMHYGNKVGSSAAAGVSSSGSAAIPSISSAYPSERKPFVLEYEC</sequence>
<reference evidence="2" key="2">
    <citation type="journal article" date="2014" name="BMC Genomics">
        <title>A genomic perspective to assessing quality of mass-reared SIT flies used in Mediterranean fruit fly (Ceratitis capitata) eradication in California.</title>
        <authorList>
            <person name="Calla B."/>
            <person name="Hall B."/>
            <person name="Hou S."/>
            <person name="Geib S.M."/>
        </authorList>
    </citation>
    <scope>NUCLEOTIDE SEQUENCE</scope>
</reference>
<organism evidence="2">
    <name type="scientific">Ceratitis capitata</name>
    <name type="common">Mediterranean fruit fly</name>
    <name type="synonym">Tephritis capitata</name>
    <dbReference type="NCBI Taxonomy" id="7213"/>
    <lineage>
        <taxon>Eukaryota</taxon>
        <taxon>Metazoa</taxon>
        <taxon>Ecdysozoa</taxon>
        <taxon>Arthropoda</taxon>
        <taxon>Hexapoda</taxon>
        <taxon>Insecta</taxon>
        <taxon>Pterygota</taxon>
        <taxon>Neoptera</taxon>
        <taxon>Endopterygota</taxon>
        <taxon>Diptera</taxon>
        <taxon>Brachycera</taxon>
        <taxon>Muscomorpha</taxon>
        <taxon>Tephritoidea</taxon>
        <taxon>Tephritidae</taxon>
        <taxon>Ceratitis</taxon>
        <taxon>Ceratitis</taxon>
    </lineage>
</organism>
<feature type="compositionally biased region" description="Polar residues" evidence="1">
    <location>
        <begin position="26"/>
        <end position="36"/>
    </location>
</feature>
<accession>W8BZK3</accession>
<protein>
    <submittedName>
        <fullName evidence="2">Uncharacterized protein</fullName>
    </submittedName>
</protein>
<dbReference type="EMBL" id="GAMC01001763">
    <property type="protein sequence ID" value="JAC04793.1"/>
    <property type="molecule type" value="mRNA"/>
</dbReference>
<feature type="compositionally biased region" description="Low complexity" evidence="1">
    <location>
        <begin position="41"/>
        <end position="50"/>
    </location>
</feature>
<evidence type="ECO:0000256" key="1">
    <source>
        <dbReference type="SAM" id="MobiDB-lite"/>
    </source>
</evidence>